<evidence type="ECO:0000313" key="1">
    <source>
        <dbReference type="EMBL" id="SKA19819.1"/>
    </source>
</evidence>
<dbReference type="STRING" id="28136.SAMN02745202_02451"/>
<dbReference type="GeneID" id="95425666"/>
<reference evidence="1 2" key="1">
    <citation type="submission" date="2017-02" db="EMBL/GenBank/DDBJ databases">
        <authorList>
            <person name="Peterson S.W."/>
        </authorList>
    </citation>
    <scope>NUCLEOTIDE SEQUENCE [LARGE SCALE GENOMIC DNA]</scope>
    <source>
        <strain evidence="1 2">ATCC 43324</strain>
    </source>
</reference>
<dbReference type="EMBL" id="FUXK01000040">
    <property type="protein sequence ID" value="SKA19819.1"/>
    <property type="molecule type" value="Genomic_DNA"/>
</dbReference>
<sequence length="116" mass="13538">MDYHQEILRILIEADCEGLSVKKIVNHVYNACNSLFAPIAYDSVYKAVVQDLITHAKKPNSLIVRTAKRGTYRINTENPLSNQLLLQFKEHNEEERNMEEIKKEMPLNLFEDTNLY</sequence>
<accession>A0A1T4RV11</accession>
<proteinExistence type="predicted"/>
<gene>
    <name evidence="1" type="ORF">SAMN02745202_02451</name>
</gene>
<evidence type="ECO:0000313" key="2">
    <source>
        <dbReference type="Proteomes" id="UP000190065"/>
    </source>
</evidence>
<dbReference type="Proteomes" id="UP000190065">
    <property type="component" value="Unassembled WGS sequence"/>
</dbReference>
<organism evidence="1 2">
    <name type="scientific">Segatella oulorum</name>
    <dbReference type="NCBI Taxonomy" id="28136"/>
    <lineage>
        <taxon>Bacteria</taxon>
        <taxon>Pseudomonadati</taxon>
        <taxon>Bacteroidota</taxon>
        <taxon>Bacteroidia</taxon>
        <taxon>Bacteroidales</taxon>
        <taxon>Prevotellaceae</taxon>
        <taxon>Segatella</taxon>
    </lineage>
</organism>
<name>A0A1T4RV11_9BACT</name>
<dbReference type="RefSeq" id="WP_004380005.1">
    <property type="nucleotide sequence ID" value="NZ_CALIMT010000142.1"/>
</dbReference>
<evidence type="ECO:0008006" key="3">
    <source>
        <dbReference type="Google" id="ProtNLM"/>
    </source>
</evidence>
<protein>
    <recommendedName>
        <fullName evidence="3">HB1, ASXL, restriction endonuclease HTH domain</fullName>
    </recommendedName>
</protein>
<dbReference type="AlphaFoldDB" id="A0A1T4RV11"/>